<accession>A0A640KKF2</accession>
<protein>
    <submittedName>
        <fullName evidence="1">Uncharacterized protein</fullName>
    </submittedName>
</protein>
<name>A0A640KKF2_LEITA</name>
<dbReference type="Proteomes" id="UP000419144">
    <property type="component" value="Unassembled WGS sequence"/>
</dbReference>
<evidence type="ECO:0000313" key="2">
    <source>
        <dbReference type="Proteomes" id="UP000419144"/>
    </source>
</evidence>
<evidence type="ECO:0000313" key="1">
    <source>
        <dbReference type="EMBL" id="GET89711.1"/>
    </source>
</evidence>
<organism evidence="1 2">
    <name type="scientific">Leishmania tarentolae</name>
    <name type="common">Sauroleishmania tarentolae</name>
    <dbReference type="NCBI Taxonomy" id="5689"/>
    <lineage>
        <taxon>Eukaryota</taxon>
        <taxon>Discoba</taxon>
        <taxon>Euglenozoa</taxon>
        <taxon>Kinetoplastea</taxon>
        <taxon>Metakinetoplastina</taxon>
        <taxon>Trypanosomatida</taxon>
        <taxon>Trypanosomatidae</taxon>
        <taxon>Leishmaniinae</taxon>
        <taxon>Leishmania</taxon>
        <taxon>lizard Leishmania</taxon>
    </lineage>
</organism>
<proteinExistence type="predicted"/>
<dbReference type="AlphaFoldDB" id="A0A640KKF2"/>
<gene>
    <name evidence="1" type="ORF">LtaPh_2706651</name>
</gene>
<keyword evidence="2" id="KW-1185">Reference proteome</keyword>
<reference evidence="1" key="1">
    <citation type="submission" date="2019-11" db="EMBL/GenBank/DDBJ databases">
        <title>Leishmania tarentolae CDS.</title>
        <authorList>
            <person name="Goto Y."/>
            <person name="Yamagishi J."/>
        </authorList>
    </citation>
    <scope>NUCLEOTIDE SEQUENCE [LARGE SCALE GENOMIC DNA]</scope>
    <source>
        <strain evidence="1">Parrot Tar II</strain>
    </source>
</reference>
<sequence length="250" mass="27586">MRREYKYAKGIYIQFKPCKGKTIHKKTAASSTQRCTVAHDNSKPRLARALLVCSSLLSPGPGLLFAHTCHRVCQCPRSTLGVQLRLVLRQRGLDVYREVFLDFSILHEAACLLTKHRILPYVGTEASALLDVLGNREDKEGGQPNQHHTSVPLRGIAPAARHGIANRLLEFTVHANVEKVWGAELATDGRITGGVHDKTPHHRTSGHNVCLPPPLAVFLNLPVALCLKLAPAEHPLIQVLHGQFHLHLAE</sequence>
<dbReference type="EMBL" id="BLBS01000037">
    <property type="protein sequence ID" value="GET89711.1"/>
    <property type="molecule type" value="Genomic_DNA"/>
</dbReference>
<dbReference type="VEuPathDB" id="TriTrypDB:LtaPh_2706651"/>
<comment type="caution">
    <text evidence="1">The sequence shown here is derived from an EMBL/GenBank/DDBJ whole genome shotgun (WGS) entry which is preliminary data.</text>
</comment>